<dbReference type="AlphaFoldDB" id="A0A1M3L1K1"/>
<evidence type="ECO:0000313" key="3">
    <source>
        <dbReference type="Proteomes" id="UP000184233"/>
    </source>
</evidence>
<dbReference type="Gene3D" id="2.180.10.10">
    <property type="entry name" value="RHS repeat-associated core"/>
    <property type="match status" value="1"/>
</dbReference>
<name>A0A1M3L1K1_9BACT</name>
<gene>
    <name evidence="2" type="ORF">BGO89_03410</name>
</gene>
<protein>
    <recommendedName>
        <fullName evidence="4">RHS repeat protein</fullName>
    </recommendedName>
</protein>
<sequence>MAAGIAANGIVWTPYGKIRQITNATYRIEYLYDAMGNRVRQKRTKLSDNTYVTTYSAETRRGRTSLGRTRRSERAVRS</sequence>
<comment type="caution">
    <text evidence="2">The sequence shown here is derived from an EMBL/GenBank/DDBJ whole genome shotgun (WGS) entry which is preliminary data.</text>
</comment>
<feature type="region of interest" description="Disordered" evidence="1">
    <location>
        <begin position="57"/>
        <end position="78"/>
    </location>
</feature>
<evidence type="ECO:0000313" key="2">
    <source>
        <dbReference type="EMBL" id="OJX58820.1"/>
    </source>
</evidence>
<reference evidence="2 3" key="1">
    <citation type="submission" date="2016-09" db="EMBL/GenBank/DDBJ databases">
        <title>Genome-resolved meta-omics ties microbial dynamics to process performance in biotechnology for thiocyanate degradation.</title>
        <authorList>
            <person name="Kantor R.S."/>
            <person name="Huddy R.J."/>
            <person name="Iyer R."/>
            <person name="Thomas B.C."/>
            <person name="Brown C.T."/>
            <person name="Anantharaman K."/>
            <person name="Tringe S."/>
            <person name="Hettich R.L."/>
            <person name="Harrison S.T."/>
            <person name="Banfield J.F."/>
        </authorList>
    </citation>
    <scope>NUCLEOTIDE SEQUENCE [LARGE SCALE GENOMIC DNA]</scope>
    <source>
        <strain evidence="2">59-99</strain>
    </source>
</reference>
<evidence type="ECO:0008006" key="4">
    <source>
        <dbReference type="Google" id="ProtNLM"/>
    </source>
</evidence>
<accession>A0A1M3L1K1</accession>
<dbReference type="EMBL" id="MKVH01000014">
    <property type="protein sequence ID" value="OJX58820.1"/>
    <property type="molecule type" value="Genomic_DNA"/>
</dbReference>
<evidence type="ECO:0000256" key="1">
    <source>
        <dbReference type="SAM" id="MobiDB-lite"/>
    </source>
</evidence>
<proteinExistence type="predicted"/>
<organism evidence="2 3">
    <name type="scientific">Candidatus Kapaibacterium thiocyanatum</name>
    <dbReference type="NCBI Taxonomy" id="1895771"/>
    <lineage>
        <taxon>Bacteria</taxon>
        <taxon>Pseudomonadati</taxon>
        <taxon>Candidatus Kapaibacteriota</taxon>
        <taxon>Candidatus Kapaibacteriia</taxon>
        <taxon>Candidatus Kapaibacteriales</taxon>
        <taxon>Candidatus Kapaibacteriaceae</taxon>
        <taxon>Candidatus Kapaibacterium</taxon>
    </lineage>
</organism>
<dbReference type="Proteomes" id="UP000184233">
    <property type="component" value="Unassembled WGS sequence"/>
</dbReference>